<protein>
    <submittedName>
        <fullName evidence="2">Uncharacterized protein</fullName>
    </submittedName>
</protein>
<dbReference type="AlphaFoldDB" id="A0AAN7P3F2"/>
<dbReference type="Proteomes" id="UP001353858">
    <property type="component" value="Unassembled WGS sequence"/>
</dbReference>
<sequence length="432" mass="48783">MAESEISDRSKSCKRCNKVPQTTVECIVCNSCFHPSCAKYTKNIIFIDDKYVNCCDLTSNNGELEQVRNTSEVDIYKIELKYLHELLKQKDLVIKNQQIAIESLQNQISMINEYSKISKIHNNVDKDKDVRTFNVRDKNVTVSQHAVNKQNSSKGNNVKTNKNIDNQSCSLNTDASSNRKNTYSSVVMANDNSATVYANVNKPLNQEKKINDTLKTSKTSNLIVYGKNDAAEILGIQKNSFFFLTRVQPKNEVDDVIKFLTKNNINVVSCNTGIKPECLLYSTQLDRFVTFIGVMSNISVVLLKDGDLEKTVAAEVEKGAFAVRDSIPKNVTAYREDPNYGDLITEDRGFEDVLLLRDTYANKYLFNNDANVQISAKFNAEITAVRVLNFGRQRAFTMQVTVNQAHREVSVYLFVPAGSSVRVLIEVYGLRY</sequence>
<evidence type="ECO:0000313" key="3">
    <source>
        <dbReference type="Proteomes" id="UP001353858"/>
    </source>
</evidence>
<accession>A0AAN7P3F2</accession>
<gene>
    <name evidence="2" type="ORF">RN001_007831</name>
</gene>
<keyword evidence="3" id="KW-1185">Reference proteome</keyword>
<feature type="region of interest" description="Disordered" evidence="1">
    <location>
        <begin position="147"/>
        <end position="176"/>
    </location>
</feature>
<evidence type="ECO:0000313" key="2">
    <source>
        <dbReference type="EMBL" id="KAK4879685.1"/>
    </source>
</evidence>
<evidence type="ECO:0000256" key="1">
    <source>
        <dbReference type="SAM" id="MobiDB-lite"/>
    </source>
</evidence>
<dbReference type="EMBL" id="JARPUR010000003">
    <property type="protein sequence ID" value="KAK4879685.1"/>
    <property type="molecule type" value="Genomic_DNA"/>
</dbReference>
<organism evidence="2 3">
    <name type="scientific">Aquatica leii</name>
    <dbReference type="NCBI Taxonomy" id="1421715"/>
    <lineage>
        <taxon>Eukaryota</taxon>
        <taxon>Metazoa</taxon>
        <taxon>Ecdysozoa</taxon>
        <taxon>Arthropoda</taxon>
        <taxon>Hexapoda</taxon>
        <taxon>Insecta</taxon>
        <taxon>Pterygota</taxon>
        <taxon>Neoptera</taxon>
        <taxon>Endopterygota</taxon>
        <taxon>Coleoptera</taxon>
        <taxon>Polyphaga</taxon>
        <taxon>Elateriformia</taxon>
        <taxon>Elateroidea</taxon>
        <taxon>Lampyridae</taxon>
        <taxon>Luciolinae</taxon>
        <taxon>Aquatica</taxon>
    </lineage>
</organism>
<reference evidence="3" key="1">
    <citation type="submission" date="2023-01" db="EMBL/GenBank/DDBJ databases">
        <title>Key to firefly adult light organ development and bioluminescence: homeobox transcription factors regulate luciferase expression and transportation to peroxisome.</title>
        <authorList>
            <person name="Fu X."/>
        </authorList>
    </citation>
    <scope>NUCLEOTIDE SEQUENCE [LARGE SCALE GENOMIC DNA]</scope>
</reference>
<comment type="caution">
    <text evidence="2">The sequence shown here is derived from an EMBL/GenBank/DDBJ whole genome shotgun (WGS) entry which is preliminary data.</text>
</comment>
<proteinExistence type="predicted"/>
<name>A0AAN7P3F2_9COLE</name>